<reference evidence="1" key="1">
    <citation type="submission" date="2023-06" db="EMBL/GenBank/DDBJ databases">
        <authorList>
            <person name="Kurt Z."/>
        </authorList>
    </citation>
    <scope>NUCLEOTIDE SEQUENCE</scope>
</reference>
<dbReference type="EMBL" id="CAXDID020000006">
    <property type="protein sequence ID" value="CAL5975902.1"/>
    <property type="molecule type" value="Genomic_DNA"/>
</dbReference>
<proteinExistence type="predicted"/>
<protein>
    <submittedName>
        <fullName evidence="2">Hypothetical_protein</fullName>
    </submittedName>
</protein>
<reference evidence="2 3" key="2">
    <citation type="submission" date="2024-07" db="EMBL/GenBank/DDBJ databases">
        <authorList>
            <person name="Akdeniz Z."/>
        </authorList>
    </citation>
    <scope>NUCLEOTIDE SEQUENCE [LARGE SCALE GENOMIC DNA]</scope>
</reference>
<evidence type="ECO:0000313" key="2">
    <source>
        <dbReference type="EMBL" id="CAL5975902.1"/>
    </source>
</evidence>
<dbReference type="EMBL" id="CATOUU010000386">
    <property type="protein sequence ID" value="CAI9928107.1"/>
    <property type="molecule type" value="Genomic_DNA"/>
</dbReference>
<comment type="caution">
    <text evidence="1">The sequence shown here is derived from an EMBL/GenBank/DDBJ whole genome shotgun (WGS) entry which is preliminary data.</text>
</comment>
<dbReference type="Proteomes" id="UP001642409">
    <property type="component" value="Unassembled WGS sequence"/>
</dbReference>
<keyword evidence="3" id="KW-1185">Reference proteome</keyword>
<evidence type="ECO:0000313" key="1">
    <source>
        <dbReference type="EMBL" id="CAI9928107.1"/>
    </source>
</evidence>
<sequence>MDDFIKQCYEYYPGQVIFHQLIDFDQSCADLTEHLKKSGHLGTQIQGIIIRAEDSYSYFNFSQNIITVEQCVPCIKQLLQQFQNSTLYYVPNNETLDDEEQNSIYLFAKLDSIVIEGFEQPIGYSKFQQNEQIEAKMVKLVVQNYNNQIILKTLFPIDEDKFTKQHKYLIHQYAQVRRNYFALKIVINNQNADQNADCRSINQQIKKSLMNDEEFKILK</sequence>
<accession>A0AA86TUY9</accession>
<name>A0AA86TUY9_9EUKA</name>
<gene>
    <name evidence="1" type="ORF">HINF_LOCUS15752</name>
    <name evidence="2" type="ORF">HINF_LOCUS3564</name>
</gene>
<organism evidence="1">
    <name type="scientific">Hexamita inflata</name>
    <dbReference type="NCBI Taxonomy" id="28002"/>
    <lineage>
        <taxon>Eukaryota</taxon>
        <taxon>Metamonada</taxon>
        <taxon>Diplomonadida</taxon>
        <taxon>Hexamitidae</taxon>
        <taxon>Hexamitinae</taxon>
        <taxon>Hexamita</taxon>
    </lineage>
</organism>
<dbReference type="AlphaFoldDB" id="A0AA86TUY9"/>
<evidence type="ECO:0000313" key="3">
    <source>
        <dbReference type="Proteomes" id="UP001642409"/>
    </source>
</evidence>